<dbReference type="Gene3D" id="2.70.98.40">
    <property type="entry name" value="Glycoside hydrolase, family 65, N-terminal domain"/>
    <property type="match status" value="2"/>
</dbReference>
<dbReference type="InterPro" id="IPR052047">
    <property type="entry name" value="GH94_Enzymes"/>
</dbReference>
<protein>
    <recommendedName>
        <fullName evidence="9">Glycosyl transferase</fullName>
    </recommendedName>
</protein>
<dbReference type="CDD" id="cd11756">
    <property type="entry name" value="GH94N_ChvB_NdvB_1_like"/>
    <property type="match status" value="1"/>
</dbReference>
<reference evidence="7" key="2">
    <citation type="journal article" date="2021" name="PeerJ">
        <title>Extensive microbial diversity within the chicken gut microbiome revealed by metagenomics and culture.</title>
        <authorList>
            <person name="Gilroy R."/>
            <person name="Ravi A."/>
            <person name="Getino M."/>
            <person name="Pursley I."/>
            <person name="Horton D.L."/>
            <person name="Alikhan N.F."/>
            <person name="Baker D."/>
            <person name="Gharbi K."/>
            <person name="Hall N."/>
            <person name="Watson M."/>
            <person name="Adriaenssens E.M."/>
            <person name="Foster-Nyarko E."/>
            <person name="Jarju S."/>
            <person name="Secka A."/>
            <person name="Antonio M."/>
            <person name="Oren A."/>
            <person name="Chaudhuri R.R."/>
            <person name="La Ragione R."/>
            <person name="Hildebrand F."/>
            <person name="Pallen M.J."/>
        </authorList>
    </citation>
    <scope>NUCLEOTIDE SEQUENCE</scope>
    <source>
        <strain evidence="7">4920</strain>
    </source>
</reference>
<keyword evidence="3" id="KW-0812">Transmembrane</keyword>
<dbReference type="InterPro" id="IPR012341">
    <property type="entry name" value="6hp_glycosidase-like_sf"/>
</dbReference>
<evidence type="ECO:0000259" key="4">
    <source>
        <dbReference type="Pfam" id="PF06165"/>
    </source>
</evidence>
<dbReference type="Gene3D" id="1.50.10.10">
    <property type="match status" value="1"/>
</dbReference>
<evidence type="ECO:0000313" key="7">
    <source>
        <dbReference type="EMBL" id="HIV02223.1"/>
    </source>
</evidence>
<feature type="domain" description="Glycoamylase-like" evidence="5">
    <location>
        <begin position="1262"/>
        <end position="1473"/>
    </location>
</feature>
<dbReference type="EMBL" id="DVOF01000044">
    <property type="protein sequence ID" value="HIV02223.1"/>
    <property type="molecule type" value="Genomic_DNA"/>
</dbReference>
<feature type="domain" description="Glycosyl hydrolase 94 supersandwich" evidence="4">
    <location>
        <begin position="1532"/>
        <end position="1794"/>
    </location>
</feature>
<dbReference type="Pfam" id="PF06165">
    <property type="entry name" value="GH94_b-supersand"/>
    <property type="match status" value="2"/>
</dbReference>
<evidence type="ECO:0000256" key="1">
    <source>
        <dbReference type="ARBA" id="ARBA00022676"/>
    </source>
</evidence>
<dbReference type="InterPro" id="IPR019282">
    <property type="entry name" value="Glycoamylase-like_cons_dom"/>
</dbReference>
<dbReference type="Gene3D" id="1.50.10.140">
    <property type="match status" value="1"/>
</dbReference>
<evidence type="ECO:0000259" key="5">
    <source>
        <dbReference type="Pfam" id="PF10091"/>
    </source>
</evidence>
<dbReference type="PANTHER" id="PTHR37469">
    <property type="entry name" value="CELLOBIONIC ACID PHOSPHORYLASE-RELATED"/>
    <property type="match status" value="1"/>
</dbReference>
<accession>A0A9D1NGT9</accession>
<dbReference type="SUPFAM" id="SSF74650">
    <property type="entry name" value="Galactose mutarotase-like"/>
    <property type="match status" value="2"/>
</dbReference>
<dbReference type="GO" id="GO:0030246">
    <property type="term" value="F:carbohydrate binding"/>
    <property type="evidence" value="ECO:0007669"/>
    <property type="project" value="InterPro"/>
</dbReference>
<keyword evidence="2" id="KW-0808">Transferase</keyword>
<organism evidence="7 8">
    <name type="scientific">Candidatus Aphodoplasma excrementigallinarum</name>
    <dbReference type="NCBI Taxonomy" id="2840673"/>
    <lineage>
        <taxon>Bacteria</taxon>
        <taxon>Bacillati</taxon>
        <taxon>Bacillota</taxon>
        <taxon>Clostridia</taxon>
        <taxon>Eubacteriales</taxon>
        <taxon>Candidatus Aphodoplasma</taxon>
    </lineage>
</organism>
<evidence type="ECO:0000256" key="3">
    <source>
        <dbReference type="SAM" id="Phobius"/>
    </source>
</evidence>
<evidence type="ECO:0008006" key="9">
    <source>
        <dbReference type="Google" id="ProtNLM"/>
    </source>
</evidence>
<dbReference type="Pfam" id="PF10091">
    <property type="entry name" value="Glycoamylase"/>
    <property type="match status" value="1"/>
</dbReference>
<feature type="transmembrane region" description="Helical" evidence="3">
    <location>
        <begin position="947"/>
        <end position="975"/>
    </location>
</feature>
<feature type="transmembrane region" description="Helical" evidence="3">
    <location>
        <begin position="412"/>
        <end position="437"/>
    </location>
</feature>
<evidence type="ECO:0000259" key="6">
    <source>
        <dbReference type="Pfam" id="PF17167"/>
    </source>
</evidence>
<dbReference type="Gene3D" id="2.60.420.10">
    <property type="entry name" value="Maltose phosphorylase, domain 3"/>
    <property type="match status" value="1"/>
</dbReference>
<dbReference type="GO" id="GO:0016757">
    <property type="term" value="F:glycosyltransferase activity"/>
    <property type="evidence" value="ECO:0007669"/>
    <property type="project" value="UniProtKB-KW"/>
</dbReference>
<keyword evidence="3" id="KW-0472">Membrane</keyword>
<dbReference type="InterPro" id="IPR033432">
    <property type="entry name" value="GH94_catalytic"/>
</dbReference>
<dbReference type="InterPro" id="IPR010383">
    <property type="entry name" value="Glyco_hydrolase_94_b-supersand"/>
</dbReference>
<dbReference type="InterPro" id="IPR037018">
    <property type="entry name" value="GH65_N"/>
</dbReference>
<evidence type="ECO:0000313" key="8">
    <source>
        <dbReference type="Proteomes" id="UP000886743"/>
    </source>
</evidence>
<dbReference type="SMART" id="SM01068">
    <property type="entry name" value="CBM_X"/>
    <property type="match status" value="1"/>
</dbReference>
<feature type="domain" description="Glycosyl hydrolase 94 supersandwich" evidence="4">
    <location>
        <begin position="2014"/>
        <end position="2276"/>
    </location>
</feature>
<gene>
    <name evidence="7" type="ORF">IAC74_01510</name>
</gene>
<dbReference type="Proteomes" id="UP000886743">
    <property type="component" value="Unassembled WGS sequence"/>
</dbReference>
<dbReference type="Pfam" id="PF17167">
    <property type="entry name" value="Glyco_hydro_94"/>
    <property type="match status" value="1"/>
</dbReference>
<dbReference type="PANTHER" id="PTHR37469:SF2">
    <property type="entry name" value="CELLOBIONIC ACID PHOSPHORYLASE"/>
    <property type="match status" value="1"/>
</dbReference>
<evidence type="ECO:0000256" key="2">
    <source>
        <dbReference type="ARBA" id="ARBA00022679"/>
    </source>
</evidence>
<dbReference type="GO" id="GO:0005975">
    <property type="term" value="P:carbohydrate metabolic process"/>
    <property type="evidence" value="ECO:0007669"/>
    <property type="project" value="InterPro"/>
</dbReference>
<name>A0A9D1NGT9_9FIRM</name>
<keyword evidence="3" id="KW-1133">Transmembrane helix</keyword>
<dbReference type="InterPro" id="IPR011013">
    <property type="entry name" value="Gal_mutarotase_sf_dom"/>
</dbReference>
<dbReference type="InterPro" id="IPR037824">
    <property type="entry name" value="GH94N_2_NdvB"/>
</dbReference>
<keyword evidence="1" id="KW-0328">Glycosyltransferase</keyword>
<feature type="transmembrane region" description="Helical" evidence="3">
    <location>
        <begin position="814"/>
        <end position="832"/>
    </location>
</feature>
<dbReference type="SUPFAM" id="SSF48208">
    <property type="entry name" value="Six-hairpin glycosidases"/>
    <property type="match status" value="1"/>
</dbReference>
<reference evidence="7" key="1">
    <citation type="submission" date="2020-10" db="EMBL/GenBank/DDBJ databases">
        <authorList>
            <person name="Gilroy R."/>
        </authorList>
    </citation>
    <scope>NUCLEOTIDE SEQUENCE</scope>
    <source>
        <strain evidence="7">4920</strain>
    </source>
</reference>
<comment type="caution">
    <text evidence="7">The sequence shown here is derived from an EMBL/GenBank/DDBJ whole genome shotgun (WGS) entry which is preliminary data.</text>
</comment>
<dbReference type="InterPro" id="IPR008928">
    <property type="entry name" value="6-hairpin_glycosidase_sf"/>
</dbReference>
<proteinExistence type="predicted"/>
<feature type="domain" description="Glycosyl hydrolase 94 catalytic" evidence="6">
    <location>
        <begin position="2290"/>
        <end position="2717"/>
    </location>
</feature>
<feature type="transmembrane region" description="Helical" evidence="3">
    <location>
        <begin position="443"/>
        <end position="469"/>
    </location>
</feature>
<sequence length="2790" mass="311498">MLAKLLVLAVLAAAFIQLWLLAARRVTTARVRIEKVEKTFLPEDKLAQYAQDLADSMTLEKQGGHSGLKAKLASHFAYITSVYRQLNLRAAEGKTLPAAAEWILDNYYIVEKEVAKIEESLSPDVLERISVVTEGEQKGNAVSYALAKEFVAHRAAKIDVSSLRAFLGEYTRHVSLSSDEIWLFFDMLKLALIENIAYLCKRIRFCIKEYDYAGKYAAYVLTKKGDMAQMRQKVLRYFARGRVSRTFVSAFLERMKREGQTGTAVVQLVNESLRRRGMDGRQIILDEQAVQAQYQTGMGGCIRTIVALGDMDLAALYDEVSGTVRQLSADPAGIYERMDADSQRLYQMEVRALSKQTGAAEGVVAEEARQLAERGETEAARHIGYYLLARGREQLLARLGGKEKAHRSRFRGLVYFCGIWFGALAVGILFFLCLLPAGAPVAIVMGVLAFLLATQPAAEIANGIAARLIKPKPLPKLSFPDGLPQSARTLVVTTTLLYDKPGIDALADQMEDFYLLNREDNLYFALLADYKDSAEKIVEQELQGHARQVVERLNQKYADGEKKFFFLLRGQVYSKSEGRWMGAERKRGALCALVRLLKTGAHGDFIAPDDALHELGIKYVITLDADTRLHHGTAARMVGAMAHPVNAPAVDPKRRVVTEGYAIMQPKVGIDIESAGKTFYTKVYAAYGGIDAYSGAASDVYQDLFGEAIFVGKGIFDVDVFDEVLTARLPEERILSHDLLEGSYLRCGLLSDTEVSDSYPPKYLSHMSRLHRWTRGDWQLLAWLGGRVPTKDGTELNPLGKLSKYKIFDNLRRSMLPVIRLLLLLAAMFLPMPYAYPAVGAVLLLGAYPLLHELWSAAASRLRYHISPKFHARILYGAKRAVIEYLLGITMLAYEACQMADAAVRTLWRLAVSKKHMLSWVTAQDAEKRDKTTAAYHYQKMWASPAIGILLILAALLRGGNAVPLFLLFGLWWIAAPWFACCISRPAYYKENALKEENRALFSLLARQMWGYFEEFSTAEHNYLVPDNVQMEPEQKAAARTSPTNIGLLLAATLCARDFGYISTEGMVRRIGRTLDTIDKLKKWQGHLLNWYNTKTLETMAPEYVSTVDNGNYIADLILVRQGILEYANQPNVTKKHLEALLCTAQLARGENPRLMLDTEPLTALLHQEPLRAQDCIDGIDALLQQRKETASGWTKRFWQMAEELKTAFSEQGKNYNAEIGALAARIQKIVDTTSFLPLYDKEKKLFTIGYDVAQEKKNNSYYDLLMSEARQTSFIAVSRGEVGREHWFRLGRSMAAADLHTGLLSWTGTMFEYFMPLLLIKSFRNTIFSESYNFALREQMKYALRFAPVYGISESGYYSFDADLNYMYKAFGVPALGLKRGLANERVIAPYASVMSAMLAPNTAAENMKRLIGLGAYGTYGFYEALDFTKRRLMAGEDYAVVKSFMVHHVGMSFLALDNVFFKNLLQHRFLKEPFLRAGAYLLGEKIPLTPPVSRAAKYEERPKRHRKAEPAQKKAAPCERTFGITEGEGMPQAHILSNKSYMMYLDREGYGYAKLGELYINRFSGYEDGNRGGFFVFVTDDDSGATVPATFLRGMAEPQSGSVTFLNDKAIYTRCDDGLDTKTQITVCPDCNAQIHDITLTNHEARERRFTLTFYTEAIITKKQDDEAHRAFSGLFVSTQFDEAETMLFATRRKRFPQQPDIWACLSVTGESLCGAVSYETDREKFLGRNNTLPSARALNNALPLTNSVGAVLDPALAMRIHVQVGAMQSTSVSFLLSAAETKDEAQKICAGLKSRQAVEEAFIRSQAYSSLLLRYLDLKPGEEERMLAYLPRIAEGKGKKDRFQEQIRENELPKSGLWRFGISGDIPFLLAEIKNEDMLPRAGWAGKLYHYYNEKGFPLDVVLLCEGEHGYGGGLAQEARERTEQYGTGHAGAGRIFVLEGASISGAERKLLYTWCAGVLGDTGSGLDEQFTPAGRNITYSIPAPKPSQPLARDELLYFNGYGGFDPAGQAYVIFLKGGESTPMPWSNILANEQFGTIVTESGGGFTYSRNSALNKLTPWSNDAVGDPAFERILIRDTQSGYVFSPTRAPYNQNKDYMVRHGIGYSRFYHNENAVNTELCVFVPPDAPVKVSWLTVTNTDGAARELAFTYLLYPVLGQKAEDARFVVTRFSDGVLYAENVCNAEFAGLTAFAACSEPVSSYTSDAEGFCVQSKGVPLSVLRDDLNNKTEAGAPPVIALQVKLRLMAGESKQLAFVLGQAPRDEARQTAQAYTDLKRIADSFDKTLHYWQELTGGIRVKTPDQSMDLLLNGRLLYQTVACRLFARSAFYQCGGAYGYRDQLQDVLALLPHSPQRAKQQILLHAAHQFEEGDVLHWWHSVENGNDRGIRTRFSDDLLWLAYVTLEYMLVTGDETILAEQAPFVTGAPLQDGVDELYYEVGTTEKTADLYTHMLLAIRRALQFGEHGLLLMGSGDWNDGMSSVGNGGKGESVWLSWFMCDILEKMAPVCVRRGDEKEAKSLSVTRDDLAAAIEKSAWDGKWYLRAYFDDGSPLGSHKSEECKIDAIAQAWSVISRAGAPDRAAQAMESVRTHLVSKENGLIALLTPAFQHSDPSPGYIQSYVAGVRENGGQYTHAAVWVVMAAALLGDGNLAWQYFNLINPVNHTQSAMEAARYKNEPYAVSADVYTNPAHMGRAGWSFYTGAAAWYYKVGTEEILGLKKRGARLYIVPCVPEEWDGYKVEYRYGGSLYRIHIQRDRELEKGTSRVQAAKEAYIALEDSKGNVDMTVYFN</sequence>